<feature type="domain" description="Glycosyltransferase 2-like" evidence="1">
    <location>
        <begin position="7"/>
        <end position="154"/>
    </location>
</feature>
<keyword evidence="3" id="KW-1185">Reference proteome</keyword>
<sequence>MSSPLVTVICLCYNHGRFLATSIQSVINQTYSNLEIIIVDDASTDGSQELIDQFKNEDRVKLVMLPDNLGNCAAFNRGLALAHGKYIIDLATDDVLMPDRIEKQVTLFETLEKEVGVIFSNTEYIDAEGRHLRWHYPVDEHKKVKQAVPQGNIFAQLLARYFISPPSMMMRKVVLDELCGYDRNLAYEDFDFWIRSSRHYQYIYQDLILTKVRKVENSLSSRGYVPGDLQLHSTYLVCKKAKKLISNGEEKDALLERVRYEVRQAVFSENFVEATRFFSLLRELDGMRGGYAFLEWLNNKRLKLSWLRKLYLWIRY</sequence>
<accession>A0ABT8L7W1</accession>
<gene>
    <name evidence="2" type="ORF">QQ020_10585</name>
</gene>
<dbReference type="SUPFAM" id="SSF53448">
    <property type="entry name" value="Nucleotide-diphospho-sugar transferases"/>
    <property type="match status" value="1"/>
</dbReference>
<dbReference type="RefSeq" id="WP_346757813.1">
    <property type="nucleotide sequence ID" value="NZ_JAUJEB010000001.1"/>
</dbReference>
<evidence type="ECO:0000313" key="3">
    <source>
        <dbReference type="Proteomes" id="UP001172083"/>
    </source>
</evidence>
<organism evidence="2 3">
    <name type="scientific">Agaribacillus aureus</name>
    <dbReference type="NCBI Taxonomy" id="3051825"/>
    <lineage>
        <taxon>Bacteria</taxon>
        <taxon>Pseudomonadati</taxon>
        <taxon>Bacteroidota</taxon>
        <taxon>Cytophagia</taxon>
        <taxon>Cytophagales</taxon>
        <taxon>Splendidivirgaceae</taxon>
        <taxon>Agaribacillus</taxon>
    </lineage>
</organism>
<comment type="caution">
    <text evidence="2">The sequence shown here is derived from an EMBL/GenBank/DDBJ whole genome shotgun (WGS) entry which is preliminary data.</text>
</comment>
<dbReference type="Pfam" id="PF00535">
    <property type="entry name" value="Glycos_transf_2"/>
    <property type="match status" value="1"/>
</dbReference>
<dbReference type="GO" id="GO:0016757">
    <property type="term" value="F:glycosyltransferase activity"/>
    <property type="evidence" value="ECO:0007669"/>
    <property type="project" value="UniProtKB-KW"/>
</dbReference>
<dbReference type="PANTHER" id="PTHR22916:SF3">
    <property type="entry name" value="UDP-GLCNAC:BETAGAL BETA-1,3-N-ACETYLGLUCOSAMINYLTRANSFERASE-LIKE PROTEIN 1"/>
    <property type="match status" value="1"/>
</dbReference>
<evidence type="ECO:0000313" key="2">
    <source>
        <dbReference type="EMBL" id="MDN5212496.1"/>
    </source>
</evidence>
<dbReference type="Proteomes" id="UP001172083">
    <property type="component" value="Unassembled WGS sequence"/>
</dbReference>
<dbReference type="Gene3D" id="3.90.550.10">
    <property type="entry name" value="Spore Coat Polysaccharide Biosynthesis Protein SpsA, Chain A"/>
    <property type="match status" value="1"/>
</dbReference>
<dbReference type="PANTHER" id="PTHR22916">
    <property type="entry name" value="GLYCOSYLTRANSFERASE"/>
    <property type="match status" value="1"/>
</dbReference>
<name>A0ABT8L7W1_9BACT</name>
<dbReference type="EC" id="2.4.-.-" evidence="2"/>
<dbReference type="EMBL" id="JAUJEB010000001">
    <property type="protein sequence ID" value="MDN5212496.1"/>
    <property type="molecule type" value="Genomic_DNA"/>
</dbReference>
<reference evidence="2" key="1">
    <citation type="submission" date="2023-06" db="EMBL/GenBank/DDBJ databases">
        <title>Genomic of Agaribacillus aureum.</title>
        <authorList>
            <person name="Wang G."/>
        </authorList>
    </citation>
    <scope>NUCLEOTIDE SEQUENCE</scope>
    <source>
        <strain evidence="2">BMA12</strain>
    </source>
</reference>
<dbReference type="InterPro" id="IPR029044">
    <property type="entry name" value="Nucleotide-diphossugar_trans"/>
</dbReference>
<protein>
    <submittedName>
        <fullName evidence="2">Glycosyltransferase</fullName>
        <ecNumber evidence="2">2.4.-.-</ecNumber>
    </submittedName>
</protein>
<keyword evidence="2" id="KW-0328">Glycosyltransferase</keyword>
<proteinExistence type="predicted"/>
<keyword evidence="2" id="KW-0808">Transferase</keyword>
<dbReference type="InterPro" id="IPR001173">
    <property type="entry name" value="Glyco_trans_2-like"/>
</dbReference>
<evidence type="ECO:0000259" key="1">
    <source>
        <dbReference type="Pfam" id="PF00535"/>
    </source>
</evidence>